<evidence type="ECO:0000256" key="1">
    <source>
        <dbReference type="SAM" id="SignalP"/>
    </source>
</evidence>
<feature type="signal peptide" evidence="1">
    <location>
        <begin position="1"/>
        <end position="19"/>
    </location>
</feature>
<dbReference type="AlphaFoldDB" id="A0A147BP50"/>
<name>A0A147BP50_IXORI</name>
<dbReference type="EMBL" id="GEGO01002846">
    <property type="protein sequence ID" value="JAR92558.1"/>
    <property type="molecule type" value="Transcribed_RNA"/>
</dbReference>
<feature type="chain" id="PRO_5007542646" evidence="1">
    <location>
        <begin position="20"/>
        <end position="67"/>
    </location>
</feature>
<evidence type="ECO:0000313" key="2">
    <source>
        <dbReference type="EMBL" id="JAR92558.1"/>
    </source>
</evidence>
<accession>A0A147BP50</accession>
<reference evidence="2" key="1">
    <citation type="journal article" date="2018" name="PLoS Negl. Trop. Dis.">
        <title>Sialome diversity of ticks revealed by RNAseq of single tick salivary glands.</title>
        <authorList>
            <person name="Perner J."/>
            <person name="Kropackova S."/>
            <person name="Kopacek P."/>
            <person name="Ribeiro J.M."/>
        </authorList>
    </citation>
    <scope>NUCLEOTIDE SEQUENCE</scope>
    <source>
        <strain evidence="2">Siblings of single egg batch collected in Ceske Budejovice</strain>
        <tissue evidence="2">Salivary glands</tissue>
    </source>
</reference>
<protein>
    <submittedName>
        <fullName evidence="2">Putative secreted protein</fullName>
    </submittedName>
</protein>
<keyword evidence="1" id="KW-0732">Signal</keyword>
<feature type="non-terminal residue" evidence="2">
    <location>
        <position position="67"/>
    </location>
</feature>
<proteinExistence type="predicted"/>
<organism evidence="2">
    <name type="scientific">Ixodes ricinus</name>
    <name type="common">Common tick</name>
    <name type="synonym">Acarus ricinus</name>
    <dbReference type="NCBI Taxonomy" id="34613"/>
    <lineage>
        <taxon>Eukaryota</taxon>
        <taxon>Metazoa</taxon>
        <taxon>Ecdysozoa</taxon>
        <taxon>Arthropoda</taxon>
        <taxon>Chelicerata</taxon>
        <taxon>Arachnida</taxon>
        <taxon>Acari</taxon>
        <taxon>Parasitiformes</taxon>
        <taxon>Ixodida</taxon>
        <taxon>Ixodoidea</taxon>
        <taxon>Ixodidae</taxon>
        <taxon>Ixodinae</taxon>
        <taxon>Ixodes</taxon>
    </lineage>
</organism>
<sequence length="67" mass="7574">MHSAEHMLSLIALRSASWAVAHTHSTSFFNNPLKGELLCARLDRNRPNWLAIPRTSGVARILFREGF</sequence>